<proteinExistence type="predicted"/>
<evidence type="ECO:0000313" key="1">
    <source>
        <dbReference type="EMBL" id="SCF29324.1"/>
    </source>
</evidence>
<gene>
    <name evidence="1" type="ORF">GA0070563_107373</name>
</gene>
<keyword evidence="2" id="KW-1185">Reference proteome</keyword>
<name>A0A1C4Z8S2_9ACTN</name>
<dbReference type="RefSeq" id="WP_176734915.1">
    <property type="nucleotide sequence ID" value="NZ_FMCT01000007.1"/>
</dbReference>
<evidence type="ECO:0008006" key="3">
    <source>
        <dbReference type="Google" id="ProtNLM"/>
    </source>
</evidence>
<dbReference type="AlphaFoldDB" id="A0A1C4Z8S2"/>
<dbReference type="Proteomes" id="UP000183585">
    <property type="component" value="Unassembled WGS sequence"/>
</dbReference>
<dbReference type="EMBL" id="FMCT01000007">
    <property type="protein sequence ID" value="SCF29324.1"/>
    <property type="molecule type" value="Genomic_DNA"/>
</dbReference>
<reference evidence="2" key="1">
    <citation type="submission" date="2016-06" db="EMBL/GenBank/DDBJ databases">
        <authorList>
            <person name="Varghese N."/>
            <person name="Submissions Spin"/>
        </authorList>
    </citation>
    <scope>NUCLEOTIDE SEQUENCE [LARGE SCALE GENOMIC DNA]</scope>
    <source>
        <strain evidence="2">DSM 43168</strain>
    </source>
</reference>
<evidence type="ECO:0000313" key="2">
    <source>
        <dbReference type="Proteomes" id="UP000183585"/>
    </source>
</evidence>
<protein>
    <recommendedName>
        <fullName evidence="3">Flavin reductase</fullName>
    </recommendedName>
</protein>
<sequence length="146" mass="16121">MSRPGPPVPRAGAVLPRRHLPMRPAWLCRVCAAQWPCPPARLDLPTEFHGHRVALAFYLAAALRDAMDDMYRLGGRPDRAAMHARFLGWLSRPAPPDRAPLTARSDEARARVDIPDIRGGAGRRSCSILERGASAGERDHCFPDRA</sequence>
<accession>A0A1C4Z8S2</accession>
<dbReference type="STRING" id="47853.TK50_01735"/>
<organism evidence="1 2">
    <name type="scientific">Micromonospora carbonacea</name>
    <dbReference type="NCBI Taxonomy" id="47853"/>
    <lineage>
        <taxon>Bacteria</taxon>
        <taxon>Bacillati</taxon>
        <taxon>Actinomycetota</taxon>
        <taxon>Actinomycetes</taxon>
        <taxon>Micromonosporales</taxon>
        <taxon>Micromonosporaceae</taxon>
        <taxon>Micromonospora</taxon>
    </lineage>
</organism>